<dbReference type="Pfam" id="PF08811">
    <property type="entry name" value="DUF1800"/>
    <property type="match status" value="1"/>
</dbReference>
<evidence type="ECO:0000313" key="3">
    <source>
        <dbReference type="Proteomes" id="UP000244013"/>
    </source>
</evidence>
<name>A0A2T5UCA1_9SPHN</name>
<organism evidence="2 3">
    <name type="scientific">Sphingomonas faeni</name>
    <dbReference type="NCBI Taxonomy" id="185950"/>
    <lineage>
        <taxon>Bacteria</taxon>
        <taxon>Pseudomonadati</taxon>
        <taxon>Pseudomonadota</taxon>
        <taxon>Alphaproteobacteria</taxon>
        <taxon>Sphingomonadales</taxon>
        <taxon>Sphingomonadaceae</taxon>
        <taxon>Sphingomonas</taxon>
    </lineage>
</organism>
<dbReference type="RefSeq" id="WP_107952170.1">
    <property type="nucleotide sequence ID" value="NZ_QAYE01000001.1"/>
</dbReference>
<sequence length="513" mass="54075">MSASSIALNRFGLGARPGDTIAGDPAKWVLTQCDRFEPRPPVIASAPATAGISTGLVAYYAQEKAIRAQFGPRTPKAALGMDGKPAVVAPTMSGAMSPAPMSPGVSPSGMAQAPMGPGAVDPVAAARQEARQVIGKQSRNDYGAAVAARTMAALTGDAPFVERLVHFWANHFAVSTEKFEVMALAGPMEFEAIRPHVLGTFADMLNAVERHPAMLLYLDQAVSIGPDSPFAVRKTKRRTGLNENLAREIMELHTLGVRSGYSQADVTEFARAMTGWTVAGIGRGPGARIQDDSRAGSFLFLDDVHQPGDRTVMGKLYPAAGEAQAQAVLSDLAVHPATATHIATKLARHFAGDTPPPAMVARLKTAFLKSGGDLPTVYRALVASPEAWVAQPVKFKSPWEWYVSTQRALGTTTVQPGVTVGMMNQLGQPIWQPGQPIGYDDVAAAWAGPDAILRRVEAAERFAARAGPVDARALAPTLFPASLSPSTAQGLSRAESPAQALALLLVAPESLRR</sequence>
<accession>A0A2T5UCA1</accession>
<comment type="caution">
    <text evidence="2">The sequence shown here is derived from an EMBL/GenBank/DDBJ whole genome shotgun (WGS) entry which is preliminary data.</text>
</comment>
<proteinExistence type="predicted"/>
<protein>
    <submittedName>
        <fullName evidence="2">Uncharacterized protein (DUF1800 family)</fullName>
    </submittedName>
</protein>
<dbReference type="Proteomes" id="UP000244013">
    <property type="component" value="Unassembled WGS sequence"/>
</dbReference>
<evidence type="ECO:0000313" key="2">
    <source>
        <dbReference type="EMBL" id="PTW49137.1"/>
    </source>
</evidence>
<evidence type="ECO:0000256" key="1">
    <source>
        <dbReference type="SAM" id="MobiDB-lite"/>
    </source>
</evidence>
<dbReference type="EMBL" id="QAYE01000001">
    <property type="protein sequence ID" value="PTW49137.1"/>
    <property type="molecule type" value="Genomic_DNA"/>
</dbReference>
<feature type="region of interest" description="Disordered" evidence="1">
    <location>
        <begin position="98"/>
        <end position="117"/>
    </location>
</feature>
<dbReference type="OrthoDB" id="9772295at2"/>
<dbReference type="GeneID" id="91004724"/>
<dbReference type="InterPro" id="IPR014917">
    <property type="entry name" value="DUF1800"/>
</dbReference>
<dbReference type="AlphaFoldDB" id="A0A2T5UCA1"/>
<reference evidence="2 3" key="1">
    <citation type="submission" date="2018-04" db="EMBL/GenBank/DDBJ databases">
        <title>Genomic Encyclopedia of Type Strains, Phase III (KMG-III): the genomes of soil and plant-associated and newly described type strains.</title>
        <authorList>
            <person name="Whitman W."/>
        </authorList>
    </citation>
    <scope>NUCLEOTIDE SEQUENCE [LARGE SCALE GENOMIC DNA]</scope>
    <source>
        <strain evidence="2 3">MA-olki</strain>
    </source>
</reference>
<gene>
    <name evidence="2" type="ORF">C8J25_101642</name>
</gene>